<accession>A0AAF0R2L9</accession>
<organism evidence="1 2">
    <name type="scientific">Solanum verrucosum</name>
    <dbReference type="NCBI Taxonomy" id="315347"/>
    <lineage>
        <taxon>Eukaryota</taxon>
        <taxon>Viridiplantae</taxon>
        <taxon>Streptophyta</taxon>
        <taxon>Embryophyta</taxon>
        <taxon>Tracheophyta</taxon>
        <taxon>Spermatophyta</taxon>
        <taxon>Magnoliopsida</taxon>
        <taxon>eudicotyledons</taxon>
        <taxon>Gunneridae</taxon>
        <taxon>Pentapetalae</taxon>
        <taxon>asterids</taxon>
        <taxon>lamiids</taxon>
        <taxon>Solanales</taxon>
        <taxon>Solanaceae</taxon>
        <taxon>Solanoideae</taxon>
        <taxon>Solaneae</taxon>
        <taxon>Solanum</taxon>
    </lineage>
</organism>
<reference evidence="1" key="1">
    <citation type="submission" date="2023-08" db="EMBL/GenBank/DDBJ databases">
        <title>A de novo genome assembly of Solanum verrucosum Schlechtendal, a Mexican diploid species geographically isolated from the other diploid A-genome species in potato relatives.</title>
        <authorList>
            <person name="Hosaka K."/>
        </authorList>
    </citation>
    <scope>NUCLEOTIDE SEQUENCE</scope>
    <source>
        <tissue evidence="1">Young leaves</tissue>
    </source>
</reference>
<sequence>MLAFVFCVAHKEGVKTICCIVLNQSREILRKESAFKMHSKRKIGNFSTLSSSFLCLSITLA</sequence>
<protein>
    <submittedName>
        <fullName evidence="1">Uncharacterized protein</fullName>
    </submittedName>
</protein>
<dbReference type="EMBL" id="CP133617">
    <property type="protein sequence ID" value="WMV32958.1"/>
    <property type="molecule type" value="Genomic_DNA"/>
</dbReference>
<dbReference type="Proteomes" id="UP001234989">
    <property type="component" value="Chromosome 6"/>
</dbReference>
<proteinExistence type="predicted"/>
<name>A0AAF0R2L9_SOLVR</name>
<keyword evidence="2" id="KW-1185">Reference proteome</keyword>
<evidence type="ECO:0000313" key="1">
    <source>
        <dbReference type="EMBL" id="WMV32958.1"/>
    </source>
</evidence>
<evidence type="ECO:0000313" key="2">
    <source>
        <dbReference type="Proteomes" id="UP001234989"/>
    </source>
</evidence>
<dbReference type="AlphaFoldDB" id="A0AAF0R2L9"/>
<gene>
    <name evidence="1" type="ORF">MTR67_026343</name>
</gene>